<dbReference type="InterPro" id="IPR002893">
    <property type="entry name" value="Znf_MYND"/>
</dbReference>
<dbReference type="GO" id="GO:0000981">
    <property type="term" value="F:DNA-binding transcription factor activity, RNA polymerase II-specific"/>
    <property type="evidence" value="ECO:0007669"/>
    <property type="project" value="TreeGrafter"/>
</dbReference>
<comment type="caution">
    <text evidence="6">The sequence shown here is derived from an EMBL/GenBank/DDBJ whole genome shotgun (WGS) entry which is preliminary data.</text>
</comment>
<reference evidence="6" key="1">
    <citation type="journal article" date="2023" name="IMA Fungus">
        <title>Comparative genomic study of the Penicillium genus elucidates a diverse pangenome and 15 lateral gene transfer events.</title>
        <authorList>
            <person name="Petersen C."/>
            <person name="Sorensen T."/>
            <person name="Nielsen M.R."/>
            <person name="Sondergaard T.E."/>
            <person name="Sorensen J.L."/>
            <person name="Fitzpatrick D.A."/>
            <person name="Frisvad J.C."/>
            <person name="Nielsen K.L."/>
        </authorList>
    </citation>
    <scope>NUCLEOTIDE SEQUENCE</scope>
    <source>
        <strain evidence="6">IBT 17514</strain>
    </source>
</reference>
<evidence type="ECO:0000256" key="3">
    <source>
        <dbReference type="ARBA" id="ARBA00022833"/>
    </source>
</evidence>
<dbReference type="PROSITE" id="PS50865">
    <property type="entry name" value="ZF_MYND_2"/>
    <property type="match status" value="1"/>
</dbReference>
<gene>
    <name evidence="6" type="ORF">N7493_000074</name>
</gene>
<dbReference type="InterPro" id="IPR024119">
    <property type="entry name" value="TF_DEAF-1"/>
</dbReference>
<evidence type="ECO:0000313" key="7">
    <source>
        <dbReference type="Proteomes" id="UP001215712"/>
    </source>
</evidence>
<feature type="domain" description="MYND-type" evidence="5">
    <location>
        <begin position="9"/>
        <end position="50"/>
    </location>
</feature>
<evidence type="ECO:0000256" key="4">
    <source>
        <dbReference type="PROSITE-ProRule" id="PRU00134"/>
    </source>
</evidence>
<sequence>MNESEINRCFTCNKVGTVAAPLQRCSRCHLTRYCSRECQQTDWFRHKRDCPFPRPEPSGLQRLDLDLHLFGRSTRWLYNRTETMTYKLLTDSYRMNVWFFNDGPRGEGPLPCGEEKFRKFLLRASEHPSQPLPPWWTPEKAEQCVEFAKPSLELGVEGFGPDITTVKVWAELAMFTTLVGWKFS</sequence>
<dbReference type="PANTHER" id="PTHR10237:SF15">
    <property type="entry name" value="LD37257P"/>
    <property type="match status" value="1"/>
</dbReference>
<evidence type="ECO:0000259" key="5">
    <source>
        <dbReference type="PROSITE" id="PS50865"/>
    </source>
</evidence>
<dbReference type="SUPFAM" id="SSF144232">
    <property type="entry name" value="HIT/MYND zinc finger-like"/>
    <property type="match status" value="1"/>
</dbReference>
<dbReference type="GO" id="GO:0008270">
    <property type="term" value="F:zinc ion binding"/>
    <property type="evidence" value="ECO:0007669"/>
    <property type="project" value="UniProtKB-KW"/>
</dbReference>
<dbReference type="Pfam" id="PF01753">
    <property type="entry name" value="zf-MYND"/>
    <property type="match status" value="1"/>
</dbReference>
<dbReference type="AlphaFoldDB" id="A0AAD6N0N6"/>
<organism evidence="6 7">
    <name type="scientific">Penicillium malachiteum</name>
    <dbReference type="NCBI Taxonomy" id="1324776"/>
    <lineage>
        <taxon>Eukaryota</taxon>
        <taxon>Fungi</taxon>
        <taxon>Dikarya</taxon>
        <taxon>Ascomycota</taxon>
        <taxon>Pezizomycotina</taxon>
        <taxon>Eurotiomycetes</taxon>
        <taxon>Eurotiomycetidae</taxon>
        <taxon>Eurotiales</taxon>
        <taxon>Aspergillaceae</taxon>
        <taxon>Penicillium</taxon>
    </lineage>
</organism>
<accession>A0AAD6N0N6</accession>
<keyword evidence="1" id="KW-0479">Metal-binding</keyword>
<name>A0AAD6N0N6_9EURO</name>
<evidence type="ECO:0000256" key="2">
    <source>
        <dbReference type="ARBA" id="ARBA00022771"/>
    </source>
</evidence>
<dbReference type="PANTHER" id="PTHR10237">
    <property type="entry name" value="DEFORMED EPIDERMAL AUTOREGULATORY FACTOR 1 HOMOLOG SUPPRESSIN"/>
    <property type="match status" value="1"/>
</dbReference>
<evidence type="ECO:0000313" key="6">
    <source>
        <dbReference type="EMBL" id="KAJ5740202.1"/>
    </source>
</evidence>
<dbReference type="GO" id="GO:0005634">
    <property type="term" value="C:nucleus"/>
    <property type="evidence" value="ECO:0007669"/>
    <property type="project" value="TreeGrafter"/>
</dbReference>
<proteinExistence type="predicted"/>
<keyword evidence="7" id="KW-1185">Reference proteome</keyword>
<evidence type="ECO:0000256" key="1">
    <source>
        <dbReference type="ARBA" id="ARBA00022723"/>
    </source>
</evidence>
<dbReference type="Gene3D" id="6.10.140.2220">
    <property type="match status" value="1"/>
</dbReference>
<keyword evidence="2 4" id="KW-0863">Zinc-finger</keyword>
<keyword evidence="3" id="KW-0862">Zinc</keyword>
<dbReference type="PROSITE" id="PS01360">
    <property type="entry name" value="ZF_MYND_1"/>
    <property type="match status" value="1"/>
</dbReference>
<protein>
    <submittedName>
        <fullName evidence="6">MYND domain protein</fullName>
    </submittedName>
</protein>
<dbReference type="EMBL" id="JAQJAN010000001">
    <property type="protein sequence ID" value="KAJ5740202.1"/>
    <property type="molecule type" value="Genomic_DNA"/>
</dbReference>
<dbReference type="Proteomes" id="UP001215712">
    <property type="component" value="Unassembled WGS sequence"/>
</dbReference>
<reference evidence="6" key="2">
    <citation type="submission" date="2023-01" db="EMBL/GenBank/DDBJ databases">
        <authorList>
            <person name="Petersen C."/>
        </authorList>
    </citation>
    <scope>NUCLEOTIDE SEQUENCE</scope>
    <source>
        <strain evidence="6">IBT 17514</strain>
    </source>
</reference>